<dbReference type="GO" id="GO:0016607">
    <property type="term" value="C:nuclear speck"/>
    <property type="evidence" value="ECO:0007669"/>
    <property type="project" value="UniProtKB-SubCell"/>
</dbReference>
<feature type="compositionally biased region" description="Basic and acidic residues" evidence="13">
    <location>
        <begin position="947"/>
        <end position="956"/>
    </location>
</feature>
<feature type="region of interest" description="Disordered" evidence="13">
    <location>
        <begin position="858"/>
        <end position="1056"/>
    </location>
</feature>
<feature type="compositionally biased region" description="Polar residues" evidence="13">
    <location>
        <begin position="642"/>
        <end position="652"/>
    </location>
</feature>
<feature type="compositionally biased region" description="Polar residues" evidence="13">
    <location>
        <begin position="610"/>
        <end position="634"/>
    </location>
</feature>
<dbReference type="FunFam" id="3.40.50.300:FF:000399">
    <property type="entry name" value="YLP motif containing 1"/>
    <property type="match status" value="1"/>
</dbReference>
<evidence type="ECO:0000256" key="8">
    <source>
        <dbReference type="ARBA" id="ARBA00023242"/>
    </source>
</evidence>
<sequence length="1764" mass="198846">MKLAGRTFFTEMYGGGFNNNGGSGSEWNPWIGGGMQQGAQKQNQRQPVATPQNQFQLQQGQQQQIQTNLMGYAGYGVQTPSTYSAGMVNPNNNMNQQQSPMMGMVGNSAWANANANLMNINPYMNNNNNAFFQQQNAFMQQQQIQQQNQPLFQTNVGYPRPNPQPPLPPGPPPEDLKPRNSFYGEITPHQLQLQPPLPTAVPPSLPVNPPTPAAPPPPLPPQPTSQATSSKFNQNFSSAATTASSTTSSNTIATPAAGKQSQHNSDPQIPDVVLKLLQNAETARQFQQATETLSKVNPLMALNVSQDLFGSSSQNNKGIPGLDFMDDDKTKKSPNPNAPSDEIETVTLDSPQGQSDNLSNNVDNRNQSTGWTTQGGVVWNSNNNKKTDDGIKWELRDEIKQQITCSTAISSTESTLQTSCPESGTKKQDKDNFKDNFQIGSDTSGTSKSDSSSNQQTASFSAKIPLAPKDGKPVEYDRRTLKVFDKKFRDWEKQFENWKTSNLNHPDHDAYNKYMDQWNLWREQLIEQRRFIIDSMNKARLEVSSMSENMNLEDLLKSRPKEESSKDGTPAVQNKTNVPPPPPSTMPNKTTAPPPRFSDSRSDSSSSYDFATQSHPNFKASNFESQQRIANMSHATKADGLNTCNDQFSNRSGPVPLMSLQPNIPPTENKSGVLPISGSRNERDRPVERIPRDRDRSAIGHLAAEGKNKKPPQPSVSNQPSDRVSRDPQDHKPEANPFAFDQVSWEMPNKSKTGNPFEVTPKQDNNPFDIGQSDKNPFSTDNQFSWGSKLSEAQTPAKLPTLSDFLSKDDCKVTDDYLNRRGFGTATKPEIQNTQTFDVPTTSRLEFTATSKLLPLVVASKPKDPSPPPLSPHAHTGPESVQQQTRGISEWFTRDRGGAVEEEEELTNNNDDYYHEGDDFSDSNNTPAVIDYGHGTGSRDVEDDEYDLPRCERPVADGDYSNFDDIPSNSDVIDYGHGSVAPKGPMGIDPSVYNDHLDYSEGNHHQRESRENYRATHPSNTFRGGRGGPIRARGQGRGRGTNFGRPQYASSEMQYPPYNNTTDFIGDDSYGDYNREDYGHPSDHHIPDKRELPFANRGKGRGFAARFGPPETFDSPDIGRPNAVHSHFRQKSYNPVYSEETDDVIILDSSPPREITRLAPSRDTLTDRRPANSRRDDQNQDIRNSRPDERYRDTTTDRVRRDPEDERRQPDRDKYSKGYDRGRPRQDIGSKRDRIESSNETDKRIRRSPLLDKVPVFRNHPGSHAGGKSAEHLPASNPPPPRYQTIDILDILNQPGRAKRPSQIVVILRGLPGSGKSYIAKLIKDKEVELGESAPRILSIDDYFMQETEKIVKDPVTRADVTKIVMEYEYEADLEPKYRSDLIKTFKKNVENGYFPFIIVDGVNDQVRHFDDMVSFATQRKFQVYIAEVEESVESCVTRNIHHRNRDDILKIHKSWERCPSNFVKLDVRTLLQDDAIQDVEMEDVSDTEIVEPNVEKPKEETTDPVKDKWEVREYLFFRLDKTFRMTKISIVVAIRSNSKVFFFNLGGGAWYNVIVFIDRPRSTQTRMENGNEYECGNKFVKSSRGSADYPINDHHHNGDLIEQISQSIVDTCLSEVEILHMGESLSKVMSFVPEEMELVDNQDDDTENQSTKLPETSKWEKIEPSEEKLNRLDGLGRKRSGNDDDKVDTSSSIESWLTSHLPEDYISRQQTRPGQKRVRWADIEEKRAQERMRDVGFVVGQTDWNRMNDPTFGRSALTRTKYI</sequence>
<feature type="compositionally biased region" description="Basic and acidic residues" evidence="13">
    <location>
        <begin position="723"/>
        <end position="734"/>
    </location>
</feature>
<evidence type="ECO:0000256" key="11">
    <source>
        <dbReference type="ARBA" id="ARBA00068971"/>
    </source>
</evidence>
<accession>A0A226ET66</accession>
<keyword evidence="3" id="KW-0678">Repressor</keyword>
<feature type="compositionally biased region" description="Polar residues" evidence="13">
    <location>
        <begin position="410"/>
        <end position="422"/>
    </location>
</feature>
<feature type="compositionally biased region" description="Basic and acidic residues" evidence="13">
    <location>
        <begin position="1656"/>
        <end position="1689"/>
    </location>
</feature>
<keyword evidence="2" id="KW-0488">Methylation</keyword>
<feature type="domain" description="YLPM1-like spectrin repeat" evidence="14">
    <location>
        <begin position="481"/>
        <end position="539"/>
    </location>
</feature>
<comment type="subcellular location">
    <subcellularLocation>
        <location evidence="1">Nucleus speckle</location>
    </subcellularLocation>
</comment>
<keyword evidence="4" id="KW-1017">Isopeptide bond</keyword>
<feature type="compositionally biased region" description="Basic and acidic residues" evidence="13">
    <location>
        <begin position="424"/>
        <end position="434"/>
    </location>
</feature>
<dbReference type="STRING" id="158441.A0A226ET66"/>
<keyword evidence="8" id="KW-0539">Nucleus</keyword>
<keyword evidence="7" id="KW-0804">Transcription</keyword>
<dbReference type="InterPro" id="IPR058903">
    <property type="entry name" value="Spectrin_YLPM1-like"/>
</dbReference>
<reference evidence="15 16" key="1">
    <citation type="submission" date="2015-12" db="EMBL/GenBank/DDBJ databases">
        <title>The genome of Folsomia candida.</title>
        <authorList>
            <person name="Faddeeva A."/>
            <person name="Derks M.F."/>
            <person name="Anvar Y."/>
            <person name="Smit S."/>
            <person name="Van Straalen N."/>
            <person name="Roelofs D."/>
        </authorList>
    </citation>
    <scope>NUCLEOTIDE SEQUENCE [LARGE SCALE GENOMIC DNA]</scope>
    <source>
        <strain evidence="15 16">VU population</strain>
        <tissue evidence="15">Whole body</tissue>
    </source>
</reference>
<evidence type="ECO:0000256" key="10">
    <source>
        <dbReference type="ARBA" id="ARBA00065932"/>
    </source>
</evidence>
<evidence type="ECO:0000256" key="3">
    <source>
        <dbReference type="ARBA" id="ARBA00022491"/>
    </source>
</evidence>
<dbReference type="Proteomes" id="UP000198287">
    <property type="component" value="Unassembled WGS sequence"/>
</dbReference>
<feature type="compositionally biased region" description="Polar residues" evidence="13">
    <location>
        <begin position="37"/>
        <end position="51"/>
    </location>
</feature>
<feature type="compositionally biased region" description="Polar residues" evidence="13">
    <location>
        <begin position="347"/>
        <end position="384"/>
    </location>
</feature>
<evidence type="ECO:0000313" key="16">
    <source>
        <dbReference type="Proteomes" id="UP000198287"/>
    </source>
</evidence>
<evidence type="ECO:0000256" key="1">
    <source>
        <dbReference type="ARBA" id="ARBA00004324"/>
    </source>
</evidence>
<name>A0A226ET66_FOLCA</name>
<evidence type="ECO:0000256" key="13">
    <source>
        <dbReference type="SAM" id="MobiDB-lite"/>
    </source>
</evidence>
<evidence type="ECO:0000259" key="14">
    <source>
        <dbReference type="Pfam" id="PF26583"/>
    </source>
</evidence>
<feature type="compositionally biased region" description="Basic and acidic residues" evidence="13">
    <location>
        <begin position="680"/>
        <end position="708"/>
    </location>
</feature>
<feature type="region of interest" description="Disordered" evidence="13">
    <location>
        <begin position="153"/>
        <end position="272"/>
    </location>
</feature>
<dbReference type="Gene3D" id="3.40.50.300">
    <property type="entry name" value="P-loop containing nucleotide triphosphate hydrolases"/>
    <property type="match status" value="1"/>
</dbReference>
<feature type="region of interest" description="Disordered" evidence="13">
    <location>
        <begin position="1639"/>
        <end position="1691"/>
    </location>
</feature>
<comment type="function">
    <text evidence="9">Plays a role in the reduction of telomerase activity during differentiation of embryonic stem cells by binding to the core promoter of TERT and controlling its down-regulation.</text>
</comment>
<dbReference type="OrthoDB" id="513595at2759"/>
<keyword evidence="5" id="KW-0832">Ubl conjugation</keyword>
<dbReference type="SUPFAM" id="SSF52540">
    <property type="entry name" value="P-loop containing nucleoside triphosphate hydrolases"/>
    <property type="match status" value="1"/>
</dbReference>
<dbReference type="OMA" id="CEQIEEN"/>
<feature type="compositionally biased region" description="Acidic residues" evidence="13">
    <location>
        <begin position="1639"/>
        <end position="1648"/>
    </location>
</feature>
<evidence type="ECO:0000256" key="9">
    <source>
        <dbReference type="ARBA" id="ARBA00058677"/>
    </source>
</evidence>
<feature type="compositionally biased region" description="Low complexity" evidence="13">
    <location>
        <begin position="237"/>
        <end position="257"/>
    </location>
</feature>
<evidence type="ECO:0000313" key="15">
    <source>
        <dbReference type="EMBL" id="OXA60420.1"/>
    </source>
</evidence>
<dbReference type="EMBL" id="LNIX01000002">
    <property type="protein sequence ID" value="OXA60420.1"/>
    <property type="molecule type" value="Genomic_DNA"/>
</dbReference>
<evidence type="ECO:0000256" key="5">
    <source>
        <dbReference type="ARBA" id="ARBA00022843"/>
    </source>
</evidence>
<feature type="region of interest" description="Disordered" evidence="13">
    <location>
        <begin position="558"/>
        <end position="785"/>
    </location>
</feature>
<feature type="compositionally biased region" description="Polar residues" evidence="13">
    <location>
        <begin position="660"/>
        <end position="670"/>
    </location>
</feature>
<dbReference type="GO" id="GO:0032204">
    <property type="term" value="P:regulation of telomere maintenance"/>
    <property type="evidence" value="ECO:0007669"/>
    <property type="project" value="TreeGrafter"/>
</dbReference>
<keyword evidence="16" id="KW-1185">Reference proteome</keyword>
<feature type="region of interest" description="Disordered" evidence="13">
    <location>
        <begin position="18"/>
        <end position="52"/>
    </location>
</feature>
<dbReference type="InterPro" id="IPR027417">
    <property type="entry name" value="P-loop_NTPase"/>
</dbReference>
<dbReference type="InterPro" id="IPR026314">
    <property type="entry name" value="YLP_motif_con_p1"/>
</dbReference>
<feature type="compositionally biased region" description="Pro residues" evidence="13">
    <location>
        <begin position="195"/>
        <end position="223"/>
    </location>
</feature>
<feature type="region of interest" description="Disordered" evidence="13">
    <location>
        <begin position="410"/>
        <end position="472"/>
    </location>
</feature>
<evidence type="ECO:0000256" key="6">
    <source>
        <dbReference type="ARBA" id="ARBA00023015"/>
    </source>
</evidence>
<keyword evidence="6" id="KW-0805">Transcription regulation</keyword>
<feature type="compositionally biased region" description="Polar residues" evidence="13">
    <location>
        <begin position="773"/>
        <end position="785"/>
    </location>
</feature>
<evidence type="ECO:0000256" key="7">
    <source>
        <dbReference type="ARBA" id="ARBA00023163"/>
    </source>
</evidence>
<feature type="region of interest" description="Disordered" evidence="13">
    <location>
        <begin position="310"/>
        <end position="388"/>
    </location>
</feature>
<dbReference type="PANTHER" id="PTHR13413">
    <property type="entry name" value="YLP MOTIF CONTAINING PROTEIN NUCLEAR PROTEIN ZAP"/>
    <property type="match status" value="1"/>
</dbReference>
<feature type="compositionally biased region" description="Pro residues" evidence="13">
    <location>
        <begin position="160"/>
        <end position="173"/>
    </location>
</feature>
<feature type="compositionally biased region" description="Low complexity" evidence="13">
    <location>
        <begin position="435"/>
        <end position="462"/>
    </location>
</feature>
<organism evidence="15 16">
    <name type="scientific">Folsomia candida</name>
    <name type="common">Springtail</name>
    <dbReference type="NCBI Taxonomy" id="158441"/>
    <lineage>
        <taxon>Eukaryota</taxon>
        <taxon>Metazoa</taxon>
        <taxon>Ecdysozoa</taxon>
        <taxon>Arthropoda</taxon>
        <taxon>Hexapoda</taxon>
        <taxon>Collembola</taxon>
        <taxon>Entomobryomorpha</taxon>
        <taxon>Isotomoidea</taxon>
        <taxon>Isotomidae</taxon>
        <taxon>Proisotominae</taxon>
        <taxon>Folsomia</taxon>
    </lineage>
</organism>
<feature type="compositionally biased region" description="Basic and acidic residues" evidence="13">
    <location>
        <begin position="1164"/>
        <end position="1243"/>
    </location>
</feature>
<evidence type="ECO:0000256" key="4">
    <source>
        <dbReference type="ARBA" id="ARBA00022499"/>
    </source>
</evidence>
<feature type="region of interest" description="Disordered" evidence="13">
    <location>
        <begin position="1144"/>
        <end position="1282"/>
    </location>
</feature>
<gene>
    <name evidence="15" type="ORF">Fcan01_05957</name>
</gene>
<evidence type="ECO:0000256" key="2">
    <source>
        <dbReference type="ARBA" id="ARBA00022481"/>
    </source>
</evidence>
<comment type="caution">
    <text evidence="15">The sequence shown here is derived from an EMBL/GenBank/DDBJ whole genome shotgun (WGS) entry which is preliminary data.</text>
</comment>
<feature type="compositionally biased region" description="Basic and acidic residues" evidence="13">
    <location>
        <begin position="995"/>
        <end position="1014"/>
    </location>
</feature>
<protein>
    <recommendedName>
        <fullName evidence="11">YLP motif-containing protein 1</fullName>
    </recommendedName>
    <alternativeName>
        <fullName evidence="12">Nuclear protein ZAP3</fullName>
    </alternativeName>
</protein>
<proteinExistence type="predicted"/>
<evidence type="ECO:0000256" key="12">
    <source>
        <dbReference type="ARBA" id="ARBA00083294"/>
    </source>
</evidence>
<dbReference type="PANTHER" id="PTHR13413:SF0">
    <property type="entry name" value="YLP MOTIF-CONTAINING PROTEIN 1"/>
    <property type="match status" value="1"/>
</dbReference>
<comment type="subunit">
    <text evidence="10">Interacts with PPP1CA and NCOA5. Forms a complex with ILF2, ILF3, KHDRBS1, RBMX, NCOA5 and PPP1CA.</text>
</comment>
<dbReference type="Pfam" id="PF26583">
    <property type="entry name" value="Spectrin_YLPM1"/>
    <property type="match status" value="1"/>
</dbReference>